<keyword evidence="9" id="KW-1185">Reference proteome</keyword>
<comment type="caution">
    <text evidence="8">The sequence shown here is derived from an EMBL/GenBank/DDBJ whole genome shotgun (WGS) entry which is preliminary data.</text>
</comment>
<evidence type="ECO:0000256" key="6">
    <source>
        <dbReference type="ARBA" id="ARBA00023136"/>
    </source>
</evidence>
<dbReference type="GO" id="GO:0005794">
    <property type="term" value="C:Golgi apparatus"/>
    <property type="evidence" value="ECO:0007669"/>
    <property type="project" value="TreeGrafter"/>
</dbReference>
<keyword evidence="4 7" id="KW-0812">Transmembrane</keyword>
<dbReference type="PANTHER" id="PTHR19317:SF0">
    <property type="entry name" value="PRENYLATED RAB ACCEPTOR PROTEIN 1"/>
    <property type="match status" value="1"/>
</dbReference>
<protein>
    <recommendedName>
        <fullName evidence="7">PRA1 family protein</fullName>
    </recommendedName>
</protein>
<dbReference type="EMBL" id="BPLQ01011814">
    <property type="protein sequence ID" value="GIY60551.1"/>
    <property type="molecule type" value="Genomic_DNA"/>
</dbReference>
<dbReference type="AlphaFoldDB" id="A0AAV4URM0"/>
<dbReference type="InterPro" id="IPR004895">
    <property type="entry name" value="Prenylated_rab_accept_PRA1"/>
</dbReference>
<evidence type="ECO:0000256" key="4">
    <source>
        <dbReference type="ARBA" id="ARBA00022692"/>
    </source>
</evidence>
<dbReference type="GO" id="GO:0016020">
    <property type="term" value="C:membrane"/>
    <property type="evidence" value="ECO:0007669"/>
    <property type="project" value="UniProtKB-SubCell"/>
</dbReference>
<dbReference type="Pfam" id="PF03208">
    <property type="entry name" value="PRA1"/>
    <property type="match status" value="1"/>
</dbReference>
<evidence type="ECO:0000256" key="7">
    <source>
        <dbReference type="RuleBase" id="RU363107"/>
    </source>
</evidence>
<feature type="transmembrane region" description="Helical" evidence="7">
    <location>
        <begin position="89"/>
        <end position="116"/>
    </location>
</feature>
<organism evidence="8 9">
    <name type="scientific">Caerostris darwini</name>
    <dbReference type="NCBI Taxonomy" id="1538125"/>
    <lineage>
        <taxon>Eukaryota</taxon>
        <taxon>Metazoa</taxon>
        <taxon>Ecdysozoa</taxon>
        <taxon>Arthropoda</taxon>
        <taxon>Chelicerata</taxon>
        <taxon>Arachnida</taxon>
        <taxon>Araneae</taxon>
        <taxon>Araneomorphae</taxon>
        <taxon>Entelegynae</taxon>
        <taxon>Araneoidea</taxon>
        <taxon>Araneidae</taxon>
        <taxon>Caerostris</taxon>
    </lineage>
</organism>
<dbReference type="Proteomes" id="UP001054837">
    <property type="component" value="Unassembled WGS sequence"/>
</dbReference>
<evidence type="ECO:0000256" key="2">
    <source>
        <dbReference type="ARBA" id="ARBA00004234"/>
    </source>
</evidence>
<name>A0AAV4URM0_9ARAC</name>
<evidence type="ECO:0000256" key="1">
    <source>
        <dbReference type="ARBA" id="ARBA00004141"/>
    </source>
</evidence>
<comment type="subcellular location">
    <subcellularLocation>
        <location evidence="2">Cytoplasmic vesicle</location>
        <location evidence="2">Secretory vesicle</location>
        <location evidence="2">Synaptic vesicle</location>
    </subcellularLocation>
    <subcellularLocation>
        <location evidence="1 7">Membrane</location>
        <topology evidence="1 7">Multi-pass membrane protein</topology>
    </subcellularLocation>
</comment>
<feature type="transmembrane region" description="Helical" evidence="7">
    <location>
        <begin position="137"/>
        <end position="156"/>
    </location>
</feature>
<gene>
    <name evidence="8" type="primary">RABAC1</name>
    <name evidence="8" type="ORF">CDAR_396292</name>
</gene>
<dbReference type="GO" id="GO:0008021">
    <property type="term" value="C:synaptic vesicle"/>
    <property type="evidence" value="ECO:0007669"/>
    <property type="project" value="UniProtKB-SubCell"/>
</dbReference>
<keyword evidence="6 7" id="KW-0472">Membrane</keyword>
<evidence type="ECO:0000256" key="5">
    <source>
        <dbReference type="ARBA" id="ARBA00022989"/>
    </source>
</evidence>
<proteinExistence type="inferred from homology"/>
<sequence length="201" mass="22943">MNYSFACYSGRCPIPSRFNLTVFIKIFTTMSVVPHPLTSPITKEWILSKKEKIRPWSQFLDVKMFHIPASFPKCTARVVKNVEYFQSNYIIVFIGLIVYCILTSPLLLIAIAALLGSCYIIRLKNETREISLFGQKLTLAHQYALVSICAFPLFYIAGAGQVVFWILGASFFFIMLHSTLYSIEQSDTKDEDDFDLHMSPV</sequence>
<keyword evidence="5 7" id="KW-1133">Transmembrane helix</keyword>
<evidence type="ECO:0000256" key="3">
    <source>
        <dbReference type="ARBA" id="ARBA00006483"/>
    </source>
</evidence>
<accession>A0AAV4URM0</accession>
<evidence type="ECO:0000313" key="9">
    <source>
        <dbReference type="Proteomes" id="UP001054837"/>
    </source>
</evidence>
<reference evidence="8 9" key="1">
    <citation type="submission" date="2021-06" db="EMBL/GenBank/DDBJ databases">
        <title>Caerostris darwini draft genome.</title>
        <authorList>
            <person name="Kono N."/>
            <person name="Arakawa K."/>
        </authorList>
    </citation>
    <scope>NUCLEOTIDE SEQUENCE [LARGE SCALE GENOMIC DNA]</scope>
</reference>
<evidence type="ECO:0000313" key="8">
    <source>
        <dbReference type="EMBL" id="GIY60551.1"/>
    </source>
</evidence>
<comment type="similarity">
    <text evidence="3 7">Belongs to the PRA1 family.</text>
</comment>
<dbReference type="PANTHER" id="PTHR19317">
    <property type="entry name" value="PRENYLATED RAB ACCEPTOR 1-RELATED"/>
    <property type="match status" value="1"/>
</dbReference>